<dbReference type="Gene3D" id="3.40.50.620">
    <property type="entry name" value="HUPs"/>
    <property type="match status" value="1"/>
</dbReference>
<feature type="site" description="Interaction with tRNA" evidence="9">
    <location>
        <position position="330"/>
    </location>
</feature>
<name>A0ABT1MDA5_9BACT</name>
<comment type="function">
    <text evidence="9">Catalyzes the 2-thiolation of uridine at the wobble position (U34) of tRNA, leading to the formation of s(2)U34.</text>
</comment>
<dbReference type="Pfam" id="PF03054">
    <property type="entry name" value="tRNA_Me_trans"/>
    <property type="match status" value="1"/>
</dbReference>
<evidence type="ECO:0000256" key="8">
    <source>
        <dbReference type="ARBA" id="ARBA00051542"/>
    </source>
</evidence>
<keyword evidence="1 9" id="KW-0820">tRNA-binding</keyword>
<dbReference type="Proteomes" id="UP001205603">
    <property type="component" value="Unassembled WGS sequence"/>
</dbReference>
<feature type="region of interest" description="Interaction with tRNA" evidence="9">
    <location>
        <begin position="140"/>
        <end position="142"/>
    </location>
</feature>
<evidence type="ECO:0000256" key="7">
    <source>
        <dbReference type="ARBA" id="ARBA00023157"/>
    </source>
</evidence>
<dbReference type="InterPro" id="IPR004506">
    <property type="entry name" value="MnmA-like"/>
</dbReference>
<dbReference type="PANTHER" id="PTHR11933:SF5">
    <property type="entry name" value="MITOCHONDRIAL TRNA-SPECIFIC 2-THIOURIDYLASE 1"/>
    <property type="match status" value="1"/>
</dbReference>
<dbReference type="Gene3D" id="2.40.30.10">
    <property type="entry name" value="Translation factors"/>
    <property type="match status" value="1"/>
</dbReference>
<comment type="caution">
    <text evidence="12">The sequence shown here is derived from an EMBL/GenBank/DDBJ whole genome shotgun (WGS) entry which is preliminary data.</text>
</comment>
<comment type="caution">
    <text evidence="9">Lacks conserved residue(s) required for the propagation of feature annotation.</text>
</comment>
<evidence type="ECO:0000256" key="1">
    <source>
        <dbReference type="ARBA" id="ARBA00022555"/>
    </source>
</evidence>
<evidence type="ECO:0000256" key="6">
    <source>
        <dbReference type="ARBA" id="ARBA00022884"/>
    </source>
</evidence>
<keyword evidence="3 9" id="KW-0819">tRNA processing</keyword>
<keyword evidence="9" id="KW-0963">Cytoplasm</keyword>
<feature type="site" description="Interaction with tRNA" evidence="9">
    <location>
        <position position="119"/>
    </location>
</feature>
<keyword evidence="7 9" id="KW-1015">Disulfide bond</keyword>
<feature type="region of interest" description="Interaction with tRNA" evidence="9">
    <location>
        <begin position="297"/>
        <end position="298"/>
    </location>
</feature>
<protein>
    <recommendedName>
        <fullName evidence="9">tRNA-specific 2-thiouridylase MnmA</fullName>
        <ecNumber evidence="9">2.8.1.13</ecNumber>
    </recommendedName>
</protein>
<dbReference type="Pfam" id="PF20258">
    <property type="entry name" value="tRNA_Me_trans_C"/>
    <property type="match status" value="1"/>
</dbReference>
<reference evidence="12 13" key="1">
    <citation type="submission" date="2022-07" db="EMBL/GenBank/DDBJ databases">
        <title>Fecal culturing of patients with breast cancer.</title>
        <authorList>
            <person name="Teng N.M.Y."/>
            <person name="Kiu R."/>
            <person name="Evans R."/>
            <person name="Baker D.J."/>
            <person name="Zenner C."/>
            <person name="Robinson S.D."/>
            <person name="Hall L.J."/>
        </authorList>
    </citation>
    <scope>NUCLEOTIDE SEQUENCE [LARGE SCALE GENOMIC DNA]</scope>
    <source>
        <strain evidence="12 13">LH1063</strain>
    </source>
</reference>
<dbReference type="PANTHER" id="PTHR11933">
    <property type="entry name" value="TRNA 5-METHYLAMINOMETHYL-2-THIOURIDYLATE -METHYLTRANSFERASE"/>
    <property type="match status" value="1"/>
</dbReference>
<dbReference type="NCBIfam" id="NF011259">
    <property type="entry name" value="PRK14665.1"/>
    <property type="match status" value="1"/>
</dbReference>
<feature type="disulfide bond" description="Alternate" evidence="9">
    <location>
        <begin position="94"/>
        <end position="191"/>
    </location>
</feature>
<proteinExistence type="inferred from homology"/>
<keyword evidence="13" id="KW-1185">Reference proteome</keyword>
<evidence type="ECO:0000313" key="13">
    <source>
        <dbReference type="Proteomes" id="UP001205603"/>
    </source>
</evidence>
<evidence type="ECO:0000259" key="11">
    <source>
        <dbReference type="Pfam" id="PF20259"/>
    </source>
</evidence>
<accession>A0ABT1MDA5</accession>
<evidence type="ECO:0000256" key="9">
    <source>
        <dbReference type="HAMAP-Rule" id="MF_00144"/>
    </source>
</evidence>
<dbReference type="NCBIfam" id="TIGR00420">
    <property type="entry name" value="trmU"/>
    <property type="match status" value="1"/>
</dbReference>
<sequence>MDKKRVLLGMSGGTDSAGAAVLLQKQGFEVIGVTFRFFDADGDTSYLDDAVETARKLNIRHFVYDVREGFKHHIVLYFIREYMSARTPVPCIRCNNTFKWPLLVKIADELDIFYIATGHYVQSVEIEGKIYIHTGTDKDKDQSFFLWGLGNEILRRAIFPLGNMYKAEVRELVRTAGLERISIRKDSLGICFCKGNYRLFLKENVQSGKILPGFFEDEQGKILGKHKGYPFYTVGQRRGLGLNLNRPMYVKELDQANNRVILAPLQNMYKTRIYLKNVHYISQSDFLDNSPVVCKIRYRKQQSSCIVNLLDGQCAIVELLDPEHSVAPGQAAAFYRGEVLLGGGIINYSE</sequence>
<dbReference type="EC" id="2.8.1.13" evidence="9"/>
<evidence type="ECO:0000313" key="12">
    <source>
        <dbReference type="EMBL" id="MCP9610617.1"/>
    </source>
</evidence>
<dbReference type="InterPro" id="IPR046885">
    <property type="entry name" value="MnmA-like_C"/>
</dbReference>
<feature type="binding site" evidence="9">
    <location>
        <position position="118"/>
    </location>
    <ligand>
        <name>ATP</name>
        <dbReference type="ChEBI" id="CHEBI:30616"/>
    </ligand>
</feature>
<feature type="domain" description="tRNA-specific 2-thiouridylase MnmA-like central" evidence="11">
    <location>
        <begin position="200"/>
        <end position="263"/>
    </location>
</feature>
<dbReference type="SUPFAM" id="SSF52402">
    <property type="entry name" value="Adenine nucleotide alpha hydrolases-like"/>
    <property type="match status" value="1"/>
</dbReference>
<dbReference type="Gene3D" id="2.30.30.280">
    <property type="entry name" value="Adenine nucleotide alpha hydrolases-like domains"/>
    <property type="match status" value="1"/>
</dbReference>
<evidence type="ECO:0000256" key="4">
    <source>
        <dbReference type="ARBA" id="ARBA00022741"/>
    </source>
</evidence>
<comment type="catalytic activity">
    <reaction evidence="8 9">
        <text>S-sulfanyl-L-cysteinyl-[protein] + uridine(34) in tRNA + AH2 + ATP = 2-thiouridine(34) in tRNA + L-cysteinyl-[protein] + A + AMP + diphosphate + H(+)</text>
        <dbReference type="Rhea" id="RHEA:47032"/>
        <dbReference type="Rhea" id="RHEA-COMP:10131"/>
        <dbReference type="Rhea" id="RHEA-COMP:11726"/>
        <dbReference type="Rhea" id="RHEA-COMP:11727"/>
        <dbReference type="Rhea" id="RHEA-COMP:11728"/>
        <dbReference type="ChEBI" id="CHEBI:13193"/>
        <dbReference type="ChEBI" id="CHEBI:15378"/>
        <dbReference type="ChEBI" id="CHEBI:17499"/>
        <dbReference type="ChEBI" id="CHEBI:29950"/>
        <dbReference type="ChEBI" id="CHEBI:30616"/>
        <dbReference type="ChEBI" id="CHEBI:33019"/>
        <dbReference type="ChEBI" id="CHEBI:61963"/>
        <dbReference type="ChEBI" id="CHEBI:65315"/>
        <dbReference type="ChEBI" id="CHEBI:87170"/>
        <dbReference type="ChEBI" id="CHEBI:456215"/>
        <dbReference type="EC" id="2.8.1.13"/>
    </reaction>
</comment>
<dbReference type="CDD" id="cd01998">
    <property type="entry name" value="MnmA_TRMU-like"/>
    <property type="match status" value="1"/>
</dbReference>
<evidence type="ECO:0000256" key="3">
    <source>
        <dbReference type="ARBA" id="ARBA00022694"/>
    </source>
</evidence>
<feature type="binding site" evidence="9">
    <location>
        <begin position="9"/>
        <end position="16"/>
    </location>
    <ligand>
        <name>ATP</name>
        <dbReference type="ChEBI" id="CHEBI:30616"/>
    </ligand>
</feature>
<feature type="domain" description="tRNA-specific 2-thiouridylase MnmA-like C-terminal" evidence="10">
    <location>
        <begin position="271"/>
        <end position="346"/>
    </location>
</feature>
<comment type="similarity">
    <text evidence="9">Belongs to the MnmA/TRMU family.</text>
</comment>
<comment type="subcellular location">
    <subcellularLocation>
        <location evidence="9">Cytoplasm</location>
    </subcellularLocation>
</comment>
<evidence type="ECO:0000259" key="10">
    <source>
        <dbReference type="Pfam" id="PF20258"/>
    </source>
</evidence>
<feature type="active site" description="Nucleophile" evidence="9">
    <location>
        <position position="94"/>
    </location>
</feature>
<dbReference type="HAMAP" id="MF_00144">
    <property type="entry name" value="tRNA_thiouridyl_MnmA"/>
    <property type="match status" value="1"/>
</dbReference>
<dbReference type="InterPro" id="IPR023382">
    <property type="entry name" value="MnmA-like_central_sf"/>
</dbReference>
<evidence type="ECO:0000256" key="5">
    <source>
        <dbReference type="ARBA" id="ARBA00022840"/>
    </source>
</evidence>
<keyword evidence="6 9" id="KW-0694">RNA-binding</keyword>
<dbReference type="InterPro" id="IPR046884">
    <property type="entry name" value="MnmA-like_central"/>
</dbReference>
<dbReference type="InterPro" id="IPR014729">
    <property type="entry name" value="Rossmann-like_a/b/a_fold"/>
</dbReference>
<evidence type="ECO:0000256" key="2">
    <source>
        <dbReference type="ARBA" id="ARBA00022679"/>
    </source>
</evidence>
<gene>
    <name evidence="9 12" type="primary">mnmA</name>
    <name evidence="12" type="ORF">NMU02_00720</name>
</gene>
<organism evidence="12 13">
    <name type="scientific">Coprobacter tertius</name>
    <dbReference type="NCBI Taxonomy" id="2944915"/>
    <lineage>
        <taxon>Bacteria</taxon>
        <taxon>Pseudomonadati</taxon>
        <taxon>Bacteroidota</taxon>
        <taxon>Bacteroidia</taxon>
        <taxon>Bacteroidales</taxon>
        <taxon>Barnesiellaceae</taxon>
        <taxon>Coprobacter</taxon>
    </lineage>
</organism>
<feature type="active site" description="Cysteine persulfide intermediate" evidence="9">
    <location>
        <position position="191"/>
    </location>
</feature>
<dbReference type="Pfam" id="PF20259">
    <property type="entry name" value="tRNA_Me_trans_M"/>
    <property type="match status" value="1"/>
</dbReference>
<keyword evidence="2 9" id="KW-0808">Transferase</keyword>
<dbReference type="RefSeq" id="WP_255025147.1">
    <property type="nucleotide sequence ID" value="NZ_JANDHW010000001.1"/>
</dbReference>
<dbReference type="NCBIfam" id="NF001138">
    <property type="entry name" value="PRK00143.1"/>
    <property type="match status" value="1"/>
</dbReference>
<keyword evidence="4 9" id="KW-0547">Nucleotide-binding</keyword>
<dbReference type="EMBL" id="JANDHW010000001">
    <property type="protein sequence ID" value="MCP9610617.1"/>
    <property type="molecule type" value="Genomic_DNA"/>
</dbReference>
<keyword evidence="5 9" id="KW-0067">ATP-binding</keyword>
<feature type="binding site" evidence="9">
    <location>
        <position position="35"/>
    </location>
    <ligand>
        <name>ATP</name>
        <dbReference type="ChEBI" id="CHEBI:30616"/>
    </ligand>
</feature>